<dbReference type="Proteomes" id="UP001460270">
    <property type="component" value="Unassembled WGS sequence"/>
</dbReference>
<name>A0AAW0NAP9_9GOBI</name>
<reference evidence="2" key="1">
    <citation type="submission" date="2024-04" db="EMBL/GenBank/DDBJ databases">
        <title>Salinicola lusitanus LLJ914,a marine bacterium isolated from the Okinawa Trough.</title>
        <authorList>
            <person name="Li J."/>
        </authorList>
    </citation>
    <scope>NUCLEOTIDE SEQUENCE [LARGE SCALE GENOMIC DNA]</scope>
</reference>
<sequence>MIFFSAETQDFQSQNPLACCSLSFLLAPRRLLSSGTLSRVETANRRTPKVRQDTVKVNLSSNLSRGEISSRSGPLALQVASIVSAKQRTHAHFLCLFSADLVHEGLDLCGCLGHQSPIDMTTTVALTETRFLLRAALLRNGVVQKVTQCTFNARV</sequence>
<accession>A0AAW0NAP9</accession>
<evidence type="ECO:0000313" key="1">
    <source>
        <dbReference type="EMBL" id="KAK7895730.1"/>
    </source>
</evidence>
<proteinExistence type="predicted"/>
<keyword evidence="2" id="KW-1185">Reference proteome</keyword>
<dbReference type="EMBL" id="JBBPFD010000015">
    <property type="protein sequence ID" value="KAK7895730.1"/>
    <property type="molecule type" value="Genomic_DNA"/>
</dbReference>
<organism evidence="1 2">
    <name type="scientific">Mugilogobius chulae</name>
    <name type="common">yellowstripe goby</name>
    <dbReference type="NCBI Taxonomy" id="88201"/>
    <lineage>
        <taxon>Eukaryota</taxon>
        <taxon>Metazoa</taxon>
        <taxon>Chordata</taxon>
        <taxon>Craniata</taxon>
        <taxon>Vertebrata</taxon>
        <taxon>Euteleostomi</taxon>
        <taxon>Actinopterygii</taxon>
        <taxon>Neopterygii</taxon>
        <taxon>Teleostei</taxon>
        <taxon>Neoteleostei</taxon>
        <taxon>Acanthomorphata</taxon>
        <taxon>Gobiaria</taxon>
        <taxon>Gobiiformes</taxon>
        <taxon>Gobioidei</taxon>
        <taxon>Gobiidae</taxon>
        <taxon>Gobionellinae</taxon>
        <taxon>Mugilogobius</taxon>
    </lineage>
</organism>
<protein>
    <submittedName>
        <fullName evidence="1">Uncharacterized protein</fullName>
    </submittedName>
</protein>
<comment type="caution">
    <text evidence="1">The sequence shown here is derived from an EMBL/GenBank/DDBJ whole genome shotgun (WGS) entry which is preliminary data.</text>
</comment>
<gene>
    <name evidence="1" type="ORF">WMY93_021055</name>
</gene>
<evidence type="ECO:0000313" key="2">
    <source>
        <dbReference type="Proteomes" id="UP001460270"/>
    </source>
</evidence>
<dbReference type="AlphaFoldDB" id="A0AAW0NAP9"/>